<proteinExistence type="predicted"/>
<organism evidence="1">
    <name type="scientific">marine sediment metagenome</name>
    <dbReference type="NCBI Taxonomy" id="412755"/>
    <lineage>
        <taxon>unclassified sequences</taxon>
        <taxon>metagenomes</taxon>
        <taxon>ecological metagenomes</taxon>
    </lineage>
</organism>
<dbReference type="Gene3D" id="3.10.450.50">
    <property type="match status" value="1"/>
</dbReference>
<feature type="non-terminal residue" evidence="1">
    <location>
        <position position="94"/>
    </location>
</feature>
<name>A0A0F9ATP6_9ZZZZ</name>
<gene>
    <name evidence="1" type="ORF">LCGC14_2809610</name>
</gene>
<sequence length="94" mass="10161">MAAVPFPGLVLANSRFLAFVDGDSVSCKAYLIADHIMLPDPNMPIVSGENIATVVGEYTNFYEKNAGKWTICKSELAVHWSSGNIALFPQAAEK</sequence>
<reference evidence="1" key="1">
    <citation type="journal article" date="2015" name="Nature">
        <title>Complex archaea that bridge the gap between prokaryotes and eukaryotes.</title>
        <authorList>
            <person name="Spang A."/>
            <person name="Saw J.H."/>
            <person name="Jorgensen S.L."/>
            <person name="Zaremba-Niedzwiedzka K."/>
            <person name="Martijn J."/>
            <person name="Lind A.E."/>
            <person name="van Eijk R."/>
            <person name="Schleper C."/>
            <person name="Guy L."/>
            <person name="Ettema T.J."/>
        </authorList>
    </citation>
    <scope>NUCLEOTIDE SEQUENCE</scope>
</reference>
<comment type="caution">
    <text evidence="1">The sequence shown here is derived from an EMBL/GenBank/DDBJ whole genome shotgun (WGS) entry which is preliminary data.</text>
</comment>
<accession>A0A0F9ATP6</accession>
<protein>
    <recommendedName>
        <fullName evidence="2">SnoaL-like domain-containing protein</fullName>
    </recommendedName>
</protein>
<evidence type="ECO:0000313" key="1">
    <source>
        <dbReference type="EMBL" id="KKK81819.1"/>
    </source>
</evidence>
<dbReference type="SUPFAM" id="SSF54427">
    <property type="entry name" value="NTF2-like"/>
    <property type="match status" value="1"/>
</dbReference>
<evidence type="ECO:0008006" key="2">
    <source>
        <dbReference type="Google" id="ProtNLM"/>
    </source>
</evidence>
<dbReference type="InterPro" id="IPR032710">
    <property type="entry name" value="NTF2-like_dom_sf"/>
</dbReference>
<dbReference type="AlphaFoldDB" id="A0A0F9ATP6"/>
<dbReference type="EMBL" id="LAZR01052954">
    <property type="protein sequence ID" value="KKK81819.1"/>
    <property type="molecule type" value="Genomic_DNA"/>
</dbReference>